<keyword evidence="1" id="KW-0677">Repeat</keyword>
<dbReference type="InterPro" id="IPR011050">
    <property type="entry name" value="Pectin_lyase_fold/virulence"/>
</dbReference>
<sequence length="996" mass="111070">MKNLAILIANCIIYLKHYSGNLIKIFIENLLRNLRILSAEKFKNKYNVQTFARVMLKRKLGILCLSGCLILTSIPTALCISPAPTVYVSGDGSGDFNCDGKDDHVQINQALKYVKDNSAYTTVYLKGPFTYVIDSPLLMYSNTILEGDSNAVITIEDDNSWGKDIPLIKQASPSKTNPGKIIIRGFEIDGNYEGNTDKPRGSSYHTLMWFYYDDVEVYNMYLHDSHNDGLKIKESNSVKFHDNKIYKLGHEGLYAIQCENIEYYNNTCRTKTNSACRLYNSNHAKIHDNIIYTEFESDAGGPGIQIQYIRKDVAQPMNDIEVYNNTIYDTYGPGIWLIAYGESYAKSEAANVHIHHNIFYDCGTQPNYDWVCGIVTSGFDNTTIENNVFDGNYHTAVALQAPFNLNPPGTGYTTIVRNNIISNTKQRKYKPSGTGNGVVNYLTGTHSFILENNCFYNNTGGDYKNTDASSSDIHVDPLFADQANHDYHLKSLAGRWNGETWVRDSTSSQCIDAGSASSDYSNEPEDNGDKINIGRYGNTIYASLSGINSDTAFDDTTSDDTTSDDTTSDDLTDNTTPDDTTPDDLTDNTTPDENVSDENIISEVEVYDNRLREASSFTVYQTSSFIDAGGMNNVRYRDVMGFDLSEYTDASQIGAATLSLYWYYPSGTTRPEDTVIEVYRPASSWNSNYVSWNRRDSGVAWKNAGGDWYDKNGVLQGSTPYATITIKGSTLPDNRYYELDVTELVKEYVSGEYENTGFLIKAKTESNNYIAFCSSDYGNGSKEPKLSIAKKVASVTAPAATVNATITGAKDNRLREASSSTVYQSSSFIDVGSISGVGRYRDIMWFDLSEYTGSADVSNANLDLFWYYPSGTTRPEDTVIEVYRPASSWNSNYVSWNRRDSGVAWKNAGGDWYDKNGVLQGSTPYATITIKGSSLPDNRYYELDVTELVKEYISGEYENTGFLIKAKTESNNYIALYSSDCGNENQEPKLDIAYTT</sequence>
<dbReference type="NCBIfam" id="NF033679">
    <property type="entry name" value="DNRLRE_dom"/>
    <property type="match status" value="2"/>
</dbReference>
<evidence type="ECO:0000313" key="5">
    <source>
        <dbReference type="EMBL" id="AKB30464.1"/>
    </source>
</evidence>
<proteinExistence type="predicted"/>
<evidence type="ECO:0000259" key="3">
    <source>
        <dbReference type="Pfam" id="PF06848"/>
    </source>
</evidence>
<dbReference type="HOGENOM" id="CLU_012607_0_0_2"/>
<organism evidence="5 6">
    <name type="scientific">Methanosarcina siciliae T4/M</name>
    <dbReference type="NCBI Taxonomy" id="1434120"/>
    <lineage>
        <taxon>Archaea</taxon>
        <taxon>Methanobacteriati</taxon>
        <taxon>Methanobacteriota</taxon>
        <taxon>Stenosarchaea group</taxon>
        <taxon>Methanomicrobia</taxon>
        <taxon>Methanosarcinales</taxon>
        <taxon>Methanosarcinaceae</taxon>
        <taxon>Methanosarcina</taxon>
    </lineage>
</organism>
<dbReference type="Proteomes" id="UP000033111">
    <property type="component" value="Chromosome"/>
</dbReference>
<dbReference type="InterPro" id="IPR006626">
    <property type="entry name" value="PbH1"/>
</dbReference>
<dbReference type="Pfam" id="PF06848">
    <property type="entry name" value="Disaggr_repeat"/>
    <property type="match status" value="2"/>
</dbReference>
<dbReference type="InterPro" id="IPR010671">
    <property type="entry name" value="Disaggr-rel_dom"/>
</dbReference>
<dbReference type="InterPro" id="IPR013687">
    <property type="entry name" value="Disaggr-rel"/>
</dbReference>
<feature type="region of interest" description="Disordered" evidence="2">
    <location>
        <begin position="508"/>
        <end position="533"/>
    </location>
</feature>
<dbReference type="InterPro" id="IPR051550">
    <property type="entry name" value="SCF-Subunits/Alg-Epimerases"/>
</dbReference>
<dbReference type="PANTHER" id="PTHR22990">
    <property type="entry name" value="F-BOX ONLY PROTEIN"/>
    <property type="match status" value="1"/>
</dbReference>
<dbReference type="PATRIC" id="fig|1434120.4.peg.4856"/>
<evidence type="ECO:0000313" key="6">
    <source>
        <dbReference type="Proteomes" id="UP000033111"/>
    </source>
</evidence>
<feature type="compositionally biased region" description="Polar residues" evidence="2">
    <location>
        <begin position="508"/>
        <end position="521"/>
    </location>
</feature>
<feature type="domain" description="Disaggregatase-related" evidence="3">
    <location>
        <begin position="608"/>
        <end position="788"/>
    </location>
</feature>
<evidence type="ECO:0000256" key="1">
    <source>
        <dbReference type="ARBA" id="ARBA00022737"/>
    </source>
</evidence>
<protein>
    <submittedName>
        <fullName evidence="5">Uncharacterized protein</fullName>
    </submittedName>
</protein>
<dbReference type="InterPro" id="IPR012334">
    <property type="entry name" value="Pectin_lyas_fold"/>
</dbReference>
<dbReference type="KEGG" id="msw:MSSIT_3745"/>
<feature type="domain" description="Disaggregatase-related" evidence="4">
    <location>
        <begin position="317"/>
        <end position="514"/>
    </location>
</feature>
<evidence type="ECO:0000259" key="4">
    <source>
        <dbReference type="Pfam" id="PF08480"/>
    </source>
</evidence>
<dbReference type="SMART" id="SM00710">
    <property type="entry name" value="PbH1"/>
    <property type="match status" value="8"/>
</dbReference>
<dbReference type="FunFam" id="2.160.20.10:FF:000069">
    <property type="entry name" value="Uncharacterized protein"/>
    <property type="match status" value="1"/>
</dbReference>
<dbReference type="Gene3D" id="2.160.20.10">
    <property type="entry name" value="Single-stranded right-handed beta-helix, Pectin lyase-like"/>
    <property type="match status" value="1"/>
</dbReference>
<feature type="region of interest" description="Disordered" evidence="2">
    <location>
        <begin position="554"/>
        <end position="598"/>
    </location>
</feature>
<dbReference type="EMBL" id="CP009506">
    <property type="protein sequence ID" value="AKB30464.1"/>
    <property type="molecule type" value="Genomic_DNA"/>
</dbReference>
<name>A0A0E3P8Z6_9EURY</name>
<dbReference type="AlphaFoldDB" id="A0A0E3P8Z6"/>
<accession>A0A0E3P8Z6</accession>
<evidence type="ECO:0000256" key="2">
    <source>
        <dbReference type="SAM" id="MobiDB-lite"/>
    </source>
</evidence>
<keyword evidence="6" id="KW-1185">Reference proteome</keyword>
<dbReference type="SUPFAM" id="SSF51126">
    <property type="entry name" value="Pectin lyase-like"/>
    <property type="match status" value="1"/>
</dbReference>
<reference evidence="5 6" key="1">
    <citation type="submission" date="2014-07" db="EMBL/GenBank/DDBJ databases">
        <title>Methanogenic archaea and the global carbon cycle.</title>
        <authorList>
            <person name="Henriksen J.R."/>
            <person name="Luke J."/>
            <person name="Reinhart S."/>
            <person name="Benedict M.N."/>
            <person name="Youngblut N.D."/>
            <person name="Metcalf M.E."/>
            <person name="Whitaker R.J."/>
            <person name="Metcalf W.W."/>
        </authorList>
    </citation>
    <scope>NUCLEOTIDE SEQUENCE [LARGE SCALE GENOMIC DNA]</scope>
    <source>
        <strain evidence="5 6">T4/M</strain>
    </source>
</reference>
<dbReference type="PANTHER" id="PTHR22990:SF15">
    <property type="entry name" value="F-BOX ONLY PROTEIN 10"/>
    <property type="match status" value="1"/>
</dbReference>
<feature type="compositionally biased region" description="Acidic residues" evidence="2">
    <location>
        <begin position="554"/>
        <end position="572"/>
    </location>
</feature>
<feature type="domain" description="Disaggregatase-related" evidence="3">
    <location>
        <begin position="811"/>
        <end position="992"/>
    </location>
</feature>
<gene>
    <name evidence="5" type="ORF">MSSIT_3745</name>
</gene>
<dbReference type="Pfam" id="PF08480">
    <property type="entry name" value="Disaggr_assoc"/>
    <property type="match status" value="1"/>
</dbReference>